<comment type="cofactor">
    <cofactor evidence="1">
        <name>FMN</name>
        <dbReference type="ChEBI" id="CHEBI:58210"/>
    </cofactor>
</comment>
<gene>
    <name evidence="6" type="ORF">SAMN04515672_1026</name>
</gene>
<evidence type="ECO:0000313" key="6">
    <source>
        <dbReference type="EMBL" id="SDJ57129.1"/>
    </source>
</evidence>
<keyword evidence="2" id="KW-0285">Flavoprotein</keyword>
<evidence type="ECO:0000259" key="5">
    <source>
        <dbReference type="SMART" id="SM00903"/>
    </source>
</evidence>
<sequence length="199" mass="22280">MHEFDTDERSEDEIARFVKTVVTPRPIAWISTRTEDGVDNLAPFSSYNYVSLKEPTVLFNTPNGDRDELKDTARNALDTGEFVVNVVTESEIERMDHTSAAIPSEESEFDLADVERADCRTVSASRVANAAVSMECTLHDSLEVHDKLMILGDVQHVHVDEELLAEGDGKLDMRDLPTVGRLGGPYYTVSDPVEFERQF</sequence>
<dbReference type="SMART" id="SM00903">
    <property type="entry name" value="Flavin_Reduct"/>
    <property type="match status" value="1"/>
</dbReference>
<accession>A0A1G8UTS8</accession>
<dbReference type="OrthoDB" id="8522at2157"/>
<dbReference type="SUPFAM" id="SSF50475">
    <property type="entry name" value="FMN-binding split barrel"/>
    <property type="match status" value="1"/>
</dbReference>
<organism evidence="6 7">
    <name type="scientific">Natronorubrum texcoconense</name>
    <dbReference type="NCBI Taxonomy" id="1095776"/>
    <lineage>
        <taxon>Archaea</taxon>
        <taxon>Methanobacteriati</taxon>
        <taxon>Methanobacteriota</taxon>
        <taxon>Stenosarchaea group</taxon>
        <taxon>Halobacteria</taxon>
        <taxon>Halobacteriales</taxon>
        <taxon>Natrialbaceae</taxon>
        <taxon>Natronorubrum</taxon>
    </lineage>
</organism>
<name>A0A1G8UTS8_9EURY</name>
<dbReference type="Gene3D" id="2.30.110.10">
    <property type="entry name" value="Electron Transport, Fmn-binding Protein, Chain A"/>
    <property type="match status" value="1"/>
</dbReference>
<dbReference type="STRING" id="1095776.SAMN04515672_1026"/>
<evidence type="ECO:0000256" key="1">
    <source>
        <dbReference type="ARBA" id="ARBA00001917"/>
    </source>
</evidence>
<keyword evidence="3" id="KW-0288">FMN</keyword>
<protein>
    <submittedName>
        <fullName evidence="6">NADH-FMN oxidoreductase RutF, flavin reductase (DIM6/NTAB) family</fullName>
    </submittedName>
</protein>
<dbReference type="AlphaFoldDB" id="A0A1G8UTS8"/>
<evidence type="ECO:0000256" key="4">
    <source>
        <dbReference type="ARBA" id="ARBA00038054"/>
    </source>
</evidence>
<dbReference type="Pfam" id="PF01613">
    <property type="entry name" value="Flavin_Reduct"/>
    <property type="match status" value="1"/>
</dbReference>
<evidence type="ECO:0000256" key="3">
    <source>
        <dbReference type="ARBA" id="ARBA00022643"/>
    </source>
</evidence>
<comment type="similarity">
    <text evidence="4">Belongs to the flavoredoxin family.</text>
</comment>
<proteinExistence type="inferred from homology"/>
<dbReference type="RefSeq" id="WP_090303488.1">
    <property type="nucleotide sequence ID" value="NZ_FNFE01000001.1"/>
</dbReference>
<dbReference type="PANTHER" id="PTHR33798">
    <property type="entry name" value="FLAVOPROTEIN OXYGENASE"/>
    <property type="match status" value="1"/>
</dbReference>
<dbReference type="Proteomes" id="UP000198882">
    <property type="component" value="Unassembled WGS sequence"/>
</dbReference>
<dbReference type="InterPro" id="IPR002563">
    <property type="entry name" value="Flavin_Rdtase-like_dom"/>
</dbReference>
<keyword evidence="7" id="KW-1185">Reference proteome</keyword>
<evidence type="ECO:0000256" key="2">
    <source>
        <dbReference type="ARBA" id="ARBA00022630"/>
    </source>
</evidence>
<evidence type="ECO:0000313" key="7">
    <source>
        <dbReference type="Proteomes" id="UP000198882"/>
    </source>
</evidence>
<reference evidence="7" key="1">
    <citation type="submission" date="2016-10" db="EMBL/GenBank/DDBJ databases">
        <authorList>
            <person name="Varghese N."/>
            <person name="Submissions S."/>
        </authorList>
    </citation>
    <scope>NUCLEOTIDE SEQUENCE [LARGE SCALE GENOMIC DNA]</scope>
    <source>
        <strain evidence="7">B4,CECT 8067,JCM 17497</strain>
    </source>
</reference>
<dbReference type="PANTHER" id="PTHR33798:SF5">
    <property type="entry name" value="FLAVIN REDUCTASE LIKE DOMAIN-CONTAINING PROTEIN"/>
    <property type="match status" value="1"/>
</dbReference>
<dbReference type="GO" id="GO:0010181">
    <property type="term" value="F:FMN binding"/>
    <property type="evidence" value="ECO:0007669"/>
    <property type="project" value="InterPro"/>
</dbReference>
<dbReference type="EMBL" id="FNFE01000001">
    <property type="protein sequence ID" value="SDJ57129.1"/>
    <property type="molecule type" value="Genomic_DNA"/>
</dbReference>
<dbReference type="InterPro" id="IPR012349">
    <property type="entry name" value="Split_barrel_FMN-bd"/>
</dbReference>
<feature type="domain" description="Flavin reductase like" evidence="5">
    <location>
        <begin position="21"/>
        <end position="173"/>
    </location>
</feature>